<keyword evidence="4" id="KW-1185">Reference proteome</keyword>
<evidence type="ECO:0000256" key="1">
    <source>
        <dbReference type="ARBA" id="ARBA00007768"/>
    </source>
</evidence>
<dbReference type="Proteomes" id="UP000024635">
    <property type="component" value="Unassembled WGS sequence"/>
</dbReference>
<comment type="caution">
    <text evidence="3">The sequence shown here is derived from an EMBL/GenBank/DDBJ whole genome shotgun (WGS) entry which is preliminary data.</text>
</comment>
<evidence type="ECO:0000256" key="2">
    <source>
        <dbReference type="ARBA" id="ARBA00019014"/>
    </source>
</evidence>
<organism evidence="3 4">
    <name type="scientific">Ancylostoma ceylanicum</name>
    <dbReference type="NCBI Taxonomy" id="53326"/>
    <lineage>
        <taxon>Eukaryota</taxon>
        <taxon>Metazoa</taxon>
        <taxon>Ecdysozoa</taxon>
        <taxon>Nematoda</taxon>
        <taxon>Chromadorea</taxon>
        <taxon>Rhabditida</taxon>
        <taxon>Rhabditina</taxon>
        <taxon>Rhabditomorpha</taxon>
        <taxon>Strongyloidea</taxon>
        <taxon>Ancylostomatidae</taxon>
        <taxon>Ancylostomatinae</taxon>
        <taxon>Ancylostoma</taxon>
    </lineage>
</organism>
<dbReference type="PANTHER" id="PTHR12598:SF0">
    <property type="entry name" value="COPPER HOMEOSTASIS PROTEIN CUTC HOMOLOG"/>
    <property type="match status" value="1"/>
</dbReference>
<dbReference type="OrthoDB" id="7392499at2759"/>
<name>A0A016TGM8_9BILA</name>
<dbReference type="InterPro" id="IPR036822">
    <property type="entry name" value="CutC-like_dom_sf"/>
</dbReference>
<dbReference type="PANTHER" id="PTHR12598">
    <property type="entry name" value="COPPER HOMEOSTASIS PROTEIN CUTC"/>
    <property type="match status" value="1"/>
</dbReference>
<protein>
    <recommendedName>
        <fullName evidence="2">Copper homeostasis protein cutC homolog</fullName>
    </recommendedName>
</protein>
<dbReference type="InterPro" id="IPR005627">
    <property type="entry name" value="CutC-like"/>
</dbReference>
<dbReference type="Gene3D" id="3.20.20.380">
    <property type="entry name" value="Copper homeostasis (CutC) domain"/>
    <property type="match status" value="1"/>
</dbReference>
<dbReference type="STRING" id="53326.A0A016TGM8"/>
<proteinExistence type="inferred from homology"/>
<evidence type="ECO:0000313" key="3">
    <source>
        <dbReference type="EMBL" id="EYC01861.1"/>
    </source>
</evidence>
<evidence type="ECO:0000313" key="4">
    <source>
        <dbReference type="Proteomes" id="UP000024635"/>
    </source>
</evidence>
<reference evidence="4" key="1">
    <citation type="journal article" date="2015" name="Nat. Genet.">
        <title>The genome and transcriptome of the zoonotic hookworm Ancylostoma ceylanicum identify infection-specific gene families.</title>
        <authorList>
            <person name="Schwarz E.M."/>
            <person name="Hu Y."/>
            <person name="Antoshechkin I."/>
            <person name="Miller M.M."/>
            <person name="Sternberg P.W."/>
            <person name="Aroian R.V."/>
        </authorList>
    </citation>
    <scope>NUCLEOTIDE SEQUENCE</scope>
    <source>
        <strain evidence="4">HY135</strain>
    </source>
</reference>
<sequence>MAGRLEICVDSFESAANAVEGGECGISLLRKLLRGFNYRSIRLRLCHKGTQRTTRAGIGADQLEVCSALCMGGLTPSIGLVRRIRAAYPKMPLFIMLRPRPGDFVYTDDEIQVMCEDMRSMKQVGVTGFVFGVLDSTGALDVASCERLIQSARPAPCTLHRAFDFVKDWKATVEEAIKLGFKTILTSGQAATAMDGVTRLKKIHKEADNKINILVGSGVTSKTLPVLLSDTGCSWFHGSASVPVQPKSARNGFTVGSHDTNVQRVTDKEEVGRMKDQLRAYFGSRPIVTPYY</sequence>
<dbReference type="EMBL" id="JARK01001440">
    <property type="protein sequence ID" value="EYC01861.1"/>
    <property type="molecule type" value="Genomic_DNA"/>
</dbReference>
<dbReference type="Pfam" id="PF03932">
    <property type="entry name" value="CutC"/>
    <property type="match status" value="1"/>
</dbReference>
<gene>
    <name evidence="3" type="primary">Acey_s0104.g3642</name>
    <name evidence="3" type="synonym">Acey-cutc-1</name>
    <name evidence="3" type="ORF">Y032_0104g3642</name>
</gene>
<accession>A0A016TGM8</accession>
<dbReference type="SUPFAM" id="SSF110395">
    <property type="entry name" value="CutC-like"/>
    <property type="match status" value="1"/>
</dbReference>
<dbReference type="GO" id="GO:0005507">
    <property type="term" value="F:copper ion binding"/>
    <property type="evidence" value="ECO:0007669"/>
    <property type="project" value="TreeGrafter"/>
</dbReference>
<dbReference type="AlphaFoldDB" id="A0A016TGM8"/>
<comment type="similarity">
    <text evidence="1">Belongs to the CutC family.</text>
</comment>
<dbReference type="HAMAP" id="MF_00795">
    <property type="entry name" value="CutC"/>
    <property type="match status" value="1"/>
</dbReference>